<accession>A0A845APA6</accession>
<comment type="caution">
    <text evidence="1">The sequence shown here is derived from an EMBL/GenBank/DDBJ whole genome shotgun (WGS) entry which is preliminary data.</text>
</comment>
<proteinExistence type="predicted"/>
<keyword evidence="3" id="KW-1185">Reference proteome</keyword>
<dbReference type="OrthoDB" id="7401506at2"/>
<organism evidence="1 3">
    <name type="scientific">Parerythrobacter jejuensis</name>
    <dbReference type="NCBI Taxonomy" id="795812"/>
    <lineage>
        <taxon>Bacteria</taxon>
        <taxon>Pseudomonadati</taxon>
        <taxon>Pseudomonadota</taxon>
        <taxon>Alphaproteobacteria</taxon>
        <taxon>Sphingomonadales</taxon>
        <taxon>Erythrobacteraceae</taxon>
        <taxon>Parerythrobacter</taxon>
    </lineage>
</organism>
<dbReference type="AlphaFoldDB" id="A0A845APA6"/>
<name>A0A845APA6_9SPHN</name>
<dbReference type="Proteomes" id="UP000446786">
    <property type="component" value="Unassembled WGS sequence"/>
</dbReference>
<dbReference type="EMBL" id="WTYE01000001">
    <property type="protein sequence ID" value="MXP34039.1"/>
    <property type="molecule type" value="Genomic_DNA"/>
</dbReference>
<dbReference type="RefSeq" id="WP_160778740.1">
    <property type="nucleotide sequence ID" value="NZ_BAAAZF010000001.1"/>
</dbReference>
<dbReference type="EMBL" id="WTYE01000001">
    <property type="protein sequence ID" value="MXP31279.1"/>
    <property type="molecule type" value="Genomic_DNA"/>
</dbReference>
<evidence type="ECO:0000313" key="1">
    <source>
        <dbReference type="EMBL" id="MXP31279.1"/>
    </source>
</evidence>
<sequence length="276" mass="30092">MAQVSVDPWATTHEVLPDGTVAFSCSQDVALWPWLELDPHDPIVIQTINFWASYQSGQARGGWEPGQWTALTWMEWECGDRGCGHATHGIEDTFEIDGEMRFRLTFFDVAGRLVARMSGTGVVFRNRDFEGWRAKSKQQAAIETAPENFEFASSAEVGASVPCGSVLAPLEQSGIQSTRGLITPENGLAPANPHLSGSGDHVNATHLAEAVRQFDTLLQAGDRRIPTGGEMRFSRYVELGVPFDISLSATGAEQQVTHAEVHQGGRLCTTASFRFA</sequence>
<gene>
    <name evidence="1" type="ORF">GRI94_05500</name>
    <name evidence="2" type="ORF">GRI94_19590</name>
</gene>
<protein>
    <submittedName>
        <fullName evidence="1">Uncharacterized protein</fullName>
    </submittedName>
</protein>
<evidence type="ECO:0000313" key="2">
    <source>
        <dbReference type="EMBL" id="MXP34039.1"/>
    </source>
</evidence>
<evidence type="ECO:0000313" key="3">
    <source>
        <dbReference type="Proteomes" id="UP000446786"/>
    </source>
</evidence>
<reference evidence="1 3" key="1">
    <citation type="submission" date="2019-12" db="EMBL/GenBank/DDBJ databases">
        <title>Genomic-based taxomic classification of the family Erythrobacteraceae.</title>
        <authorList>
            <person name="Xu L."/>
        </authorList>
    </citation>
    <scope>NUCLEOTIDE SEQUENCE [LARGE SCALE GENOMIC DNA]</scope>
    <source>
        <strain evidence="1 3">JCM 16677</strain>
    </source>
</reference>